<protein>
    <recommendedName>
        <fullName evidence="4">Alkaline shock response membrane anchor protein AmaP</fullName>
    </recommendedName>
</protein>
<accession>A0A7Z0D6M1</accession>
<keyword evidence="1" id="KW-1133">Transmembrane helix</keyword>
<gene>
    <name evidence="2" type="ORF">GGQ54_000440</name>
</gene>
<dbReference type="Proteomes" id="UP000527616">
    <property type="component" value="Unassembled WGS sequence"/>
</dbReference>
<feature type="transmembrane region" description="Helical" evidence="1">
    <location>
        <begin position="69"/>
        <end position="91"/>
    </location>
</feature>
<evidence type="ECO:0000313" key="2">
    <source>
        <dbReference type="EMBL" id="NYI69880.1"/>
    </source>
</evidence>
<evidence type="ECO:0008006" key="4">
    <source>
        <dbReference type="Google" id="ProtNLM"/>
    </source>
</evidence>
<organism evidence="2 3">
    <name type="scientific">Naumannella cuiyingiana</name>
    <dbReference type="NCBI Taxonomy" id="1347891"/>
    <lineage>
        <taxon>Bacteria</taxon>
        <taxon>Bacillati</taxon>
        <taxon>Actinomycetota</taxon>
        <taxon>Actinomycetes</taxon>
        <taxon>Propionibacteriales</taxon>
        <taxon>Propionibacteriaceae</taxon>
        <taxon>Naumannella</taxon>
    </lineage>
</organism>
<keyword evidence="1" id="KW-0472">Membrane</keyword>
<keyword evidence="1" id="KW-0812">Transmembrane</keyword>
<evidence type="ECO:0000313" key="3">
    <source>
        <dbReference type="Proteomes" id="UP000527616"/>
    </source>
</evidence>
<comment type="caution">
    <text evidence="2">The sequence shown here is derived from an EMBL/GenBank/DDBJ whole genome shotgun (WGS) entry which is preliminary data.</text>
</comment>
<feature type="transmembrane region" description="Helical" evidence="1">
    <location>
        <begin position="15"/>
        <end position="39"/>
    </location>
</feature>
<dbReference type="AlphaFoldDB" id="A0A7Z0D6M1"/>
<dbReference type="NCBIfam" id="NF033218">
    <property type="entry name" value="anchor_AmaP"/>
    <property type="match status" value="1"/>
</dbReference>
<reference evidence="2 3" key="1">
    <citation type="submission" date="2020-07" db="EMBL/GenBank/DDBJ databases">
        <title>Sequencing the genomes of 1000 actinobacteria strains.</title>
        <authorList>
            <person name="Klenk H.-P."/>
        </authorList>
    </citation>
    <scope>NUCLEOTIDE SEQUENCE [LARGE SCALE GENOMIC DNA]</scope>
    <source>
        <strain evidence="2 3">DSM 103164</strain>
    </source>
</reference>
<sequence>MAVPRRNGPSGPNRFWLFVIGLLAVLGGLVAGAIALGLANPALQAVGLAPIAPADPNTKLVGDGQVPLWAWRGVAAVGVVLFLLGLVWLIAQFPRPIPAKPFRLTTDPARGTTVVDTGALESAVAEGIEDIPGVVGSSVTVRGMSTEPVVEVRVSVNELADVRRVLEALETGPVSDLATSLGGRVADLRVFVDATGSTRSEGAITLSRGEQLAAS</sequence>
<proteinExistence type="predicted"/>
<name>A0A7Z0D6M1_9ACTN</name>
<evidence type="ECO:0000256" key="1">
    <source>
        <dbReference type="SAM" id="Phobius"/>
    </source>
</evidence>
<keyword evidence="3" id="KW-1185">Reference proteome</keyword>
<dbReference type="EMBL" id="JACBZS010000001">
    <property type="protein sequence ID" value="NYI69880.1"/>
    <property type="molecule type" value="Genomic_DNA"/>
</dbReference>
<dbReference type="RefSeq" id="WP_179443900.1">
    <property type="nucleotide sequence ID" value="NZ_JACBZS010000001.1"/>
</dbReference>